<comment type="caution">
    <text evidence="2">The sequence shown here is derived from an EMBL/GenBank/DDBJ whole genome shotgun (WGS) entry which is preliminary data.</text>
</comment>
<proteinExistence type="predicted"/>
<dbReference type="RefSeq" id="WP_132277304.1">
    <property type="nucleotide sequence ID" value="NZ_JAOBST010000013.1"/>
</dbReference>
<evidence type="ECO:0000313" key="2">
    <source>
        <dbReference type="EMBL" id="TDA21910.1"/>
    </source>
</evidence>
<dbReference type="Proteomes" id="UP000295710">
    <property type="component" value="Unassembled WGS sequence"/>
</dbReference>
<name>A0A4V2WSJ7_9FIRM</name>
<dbReference type="EMBL" id="SMMX01000006">
    <property type="protein sequence ID" value="TDA21910.1"/>
    <property type="molecule type" value="Genomic_DNA"/>
</dbReference>
<evidence type="ECO:0000256" key="1">
    <source>
        <dbReference type="SAM" id="MobiDB-lite"/>
    </source>
</evidence>
<evidence type="ECO:0000313" key="3">
    <source>
        <dbReference type="Proteomes" id="UP000295710"/>
    </source>
</evidence>
<sequence length="85" mass="8836">MGSLVVGFVKETPMGRYGASAAIRPGTATITQIRKAGRAGIRYSDVISYNIACLFPALFNPSADAASGYPPASNVTQPPLPLPVK</sequence>
<gene>
    <name evidence="2" type="ORF">E1963_09105</name>
</gene>
<organism evidence="2 3">
    <name type="scientific">Extibacter muris</name>
    <dbReference type="NCBI Taxonomy" id="1796622"/>
    <lineage>
        <taxon>Bacteria</taxon>
        <taxon>Bacillati</taxon>
        <taxon>Bacillota</taxon>
        <taxon>Clostridia</taxon>
        <taxon>Lachnospirales</taxon>
        <taxon>Lachnospiraceae</taxon>
        <taxon>Extibacter</taxon>
    </lineage>
</organism>
<dbReference type="AlphaFoldDB" id="A0A4V2WSJ7"/>
<protein>
    <submittedName>
        <fullName evidence="2">Uncharacterized protein</fullName>
    </submittedName>
</protein>
<feature type="region of interest" description="Disordered" evidence="1">
    <location>
        <begin position="66"/>
        <end position="85"/>
    </location>
</feature>
<keyword evidence="3" id="KW-1185">Reference proteome</keyword>
<accession>A0A4V2WSJ7</accession>
<reference evidence="2 3" key="1">
    <citation type="journal article" date="2016" name="Nat. Microbiol.">
        <title>The Mouse Intestinal Bacterial Collection (miBC) provides host-specific insight into cultured diversity and functional potential of the gut microbiota.</title>
        <authorList>
            <person name="Lagkouvardos I."/>
            <person name="Pukall R."/>
            <person name="Abt B."/>
            <person name="Foesel B.U."/>
            <person name="Meier-Kolthoff J.P."/>
            <person name="Kumar N."/>
            <person name="Bresciani A."/>
            <person name="Martinez I."/>
            <person name="Just S."/>
            <person name="Ziegler C."/>
            <person name="Brugiroux S."/>
            <person name="Garzetti D."/>
            <person name="Wenning M."/>
            <person name="Bui T.P."/>
            <person name="Wang J."/>
            <person name="Hugenholtz F."/>
            <person name="Plugge C.M."/>
            <person name="Peterson D.A."/>
            <person name="Hornef M.W."/>
            <person name="Baines J.F."/>
            <person name="Smidt H."/>
            <person name="Walter J."/>
            <person name="Kristiansen K."/>
            <person name="Nielsen H.B."/>
            <person name="Haller D."/>
            <person name="Overmann J."/>
            <person name="Stecher B."/>
            <person name="Clavel T."/>
        </authorList>
    </citation>
    <scope>NUCLEOTIDE SEQUENCE [LARGE SCALE GENOMIC DNA]</scope>
    <source>
        <strain evidence="2 3">DSM 28560</strain>
    </source>
</reference>